<dbReference type="SUPFAM" id="SSF52047">
    <property type="entry name" value="RNI-like"/>
    <property type="match status" value="1"/>
</dbReference>
<gene>
    <name evidence="4" type="ORF">D8674_025686</name>
</gene>
<dbReference type="AlphaFoldDB" id="A0A5N5I9K7"/>
<reference evidence="4 5" key="3">
    <citation type="submission" date="2019-11" db="EMBL/GenBank/DDBJ databases">
        <title>A de novo genome assembly of a pear dwarfing rootstock.</title>
        <authorList>
            <person name="Wang F."/>
            <person name="Wang J."/>
            <person name="Li S."/>
            <person name="Zhang Y."/>
            <person name="Fang M."/>
            <person name="Ma L."/>
            <person name="Zhao Y."/>
            <person name="Jiang S."/>
        </authorList>
    </citation>
    <scope>NUCLEOTIDE SEQUENCE [LARGE SCALE GENOMIC DNA]</scope>
    <source>
        <strain evidence="4">S2</strain>
        <tissue evidence="4">Leaf</tissue>
    </source>
</reference>
<evidence type="ECO:0000313" key="5">
    <source>
        <dbReference type="Proteomes" id="UP000327157"/>
    </source>
</evidence>
<keyword evidence="5" id="KW-1185">Reference proteome</keyword>
<feature type="domain" description="C-JID" evidence="3">
    <location>
        <begin position="215"/>
        <end position="350"/>
    </location>
</feature>
<name>A0A5N5I9K7_9ROSA</name>
<evidence type="ECO:0000259" key="3">
    <source>
        <dbReference type="Pfam" id="PF20160"/>
    </source>
</evidence>
<dbReference type="Gene3D" id="3.80.10.10">
    <property type="entry name" value="Ribonuclease Inhibitor"/>
    <property type="match status" value="1"/>
</dbReference>
<reference evidence="4 5" key="1">
    <citation type="submission" date="2019-09" db="EMBL/GenBank/DDBJ databases">
        <authorList>
            <person name="Ou C."/>
        </authorList>
    </citation>
    <scope>NUCLEOTIDE SEQUENCE [LARGE SCALE GENOMIC DNA]</scope>
    <source>
        <strain evidence="4">S2</strain>
        <tissue evidence="4">Leaf</tissue>
    </source>
</reference>
<reference evidence="5" key="2">
    <citation type="submission" date="2019-10" db="EMBL/GenBank/DDBJ databases">
        <title>A de novo genome assembly of a pear dwarfing rootstock.</title>
        <authorList>
            <person name="Wang F."/>
            <person name="Wang J."/>
            <person name="Li S."/>
            <person name="Zhang Y."/>
            <person name="Fang M."/>
            <person name="Ma L."/>
            <person name="Zhao Y."/>
            <person name="Jiang S."/>
        </authorList>
    </citation>
    <scope>NUCLEOTIDE SEQUENCE [LARGE SCALE GENOMIC DNA]</scope>
</reference>
<dbReference type="Pfam" id="PF20160">
    <property type="entry name" value="C-JID"/>
    <property type="match status" value="1"/>
</dbReference>
<protein>
    <submittedName>
        <fullName evidence="4">TMV resistance protein N-like</fullName>
    </submittedName>
</protein>
<dbReference type="InterPro" id="IPR045344">
    <property type="entry name" value="C-JID"/>
</dbReference>
<dbReference type="Proteomes" id="UP000327157">
    <property type="component" value="Chromosome 5"/>
</dbReference>
<evidence type="ECO:0000256" key="2">
    <source>
        <dbReference type="ARBA" id="ARBA00022737"/>
    </source>
</evidence>
<dbReference type="Pfam" id="PF00560">
    <property type="entry name" value="LRR_1"/>
    <property type="match status" value="2"/>
</dbReference>
<dbReference type="PANTHER" id="PTHR45752:SF195">
    <property type="entry name" value="LEUCINE-RICH REPEAT (LRR) FAMILY PROTEIN-RELATED"/>
    <property type="match status" value="1"/>
</dbReference>
<keyword evidence="2" id="KW-0677">Repeat</keyword>
<sequence length="375" mass="42375">MNNLSQLYVGGTVIETIPSSIEHLVGLTELDLRSCKNLLNLPSSICNLKSLRCLNMTKCSKLDRFPGDMEYLKTIYLGITMREPLVGMKNLEYLEVEGAESNARSREGWGLLRFLGFGKSRPDLPCWGLVLSSLSGLCSLIELDLRDCNLCEGDIPDDIGCFLPESIRGLSKLQFLRLERCKSLLVLPHLPSNIKLHIDGPYPSYDKKFTQIVSPRSEIPEWFSNQSVGHSVNVELPPPSCNNWLGIAFCVVFEDPKQNLANPAALICPYTLRQYDEFHIGVLPCFPNVTSRHCKIRSLVLEHLWVFYLPSKLCQAEQISFTTFYDYECKPGLNVVKKCGAHLRTYEYCDEVAPSGHENGSFDHIKQIHKRQKAS</sequence>
<dbReference type="InterPro" id="IPR050715">
    <property type="entry name" value="LRR-SigEffector_domain"/>
</dbReference>
<evidence type="ECO:0000256" key="1">
    <source>
        <dbReference type="ARBA" id="ARBA00022614"/>
    </source>
</evidence>
<dbReference type="PANTHER" id="PTHR45752">
    <property type="entry name" value="LEUCINE-RICH REPEAT-CONTAINING"/>
    <property type="match status" value="1"/>
</dbReference>
<dbReference type="OrthoDB" id="1165133at2759"/>
<comment type="caution">
    <text evidence="4">The sequence shown here is derived from an EMBL/GenBank/DDBJ whole genome shotgun (WGS) entry which is preliminary data.</text>
</comment>
<dbReference type="EMBL" id="SMOL01000004">
    <property type="protein sequence ID" value="KAB2635152.1"/>
    <property type="molecule type" value="Genomic_DNA"/>
</dbReference>
<keyword evidence="1" id="KW-0433">Leucine-rich repeat</keyword>
<accession>A0A5N5I9K7</accession>
<dbReference type="InterPro" id="IPR001611">
    <property type="entry name" value="Leu-rich_rpt"/>
</dbReference>
<proteinExistence type="predicted"/>
<dbReference type="InterPro" id="IPR032675">
    <property type="entry name" value="LRR_dom_sf"/>
</dbReference>
<organism evidence="4 5">
    <name type="scientific">Pyrus ussuriensis x Pyrus communis</name>
    <dbReference type="NCBI Taxonomy" id="2448454"/>
    <lineage>
        <taxon>Eukaryota</taxon>
        <taxon>Viridiplantae</taxon>
        <taxon>Streptophyta</taxon>
        <taxon>Embryophyta</taxon>
        <taxon>Tracheophyta</taxon>
        <taxon>Spermatophyta</taxon>
        <taxon>Magnoliopsida</taxon>
        <taxon>eudicotyledons</taxon>
        <taxon>Gunneridae</taxon>
        <taxon>Pentapetalae</taxon>
        <taxon>rosids</taxon>
        <taxon>fabids</taxon>
        <taxon>Rosales</taxon>
        <taxon>Rosaceae</taxon>
        <taxon>Amygdaloideae</taxon>
        <taxon>Maleae</taxon>
        <taxon>Pyrus</taxon>
    </lineage>
</organism>
<evidence type="ECO:0000313" key="4">
    <source>
        <dbReference type="EMBL" id="KAB2635152.1"/>
    </source>
</evidence>